<dbReference type="Proteomes" id="UP001221757">
    <property type="component" value="Unassembled WGS sequence"/>
</dbReference>
<proteinExistence type="predicted"/>
<organism evidence="1 2">
    <name type="scientific">Mycena rosella</name>
    <name type="common">Pink bonnet</name>
    <name type="synonym">Agaricus rosellus</name>
    <dbReference type="NCBI Taxonomy" id="1033263"/>
    <lineage>
        <taxon>Eukaryota</taxon>
        <taxon>Fungi</taxon>
        <taxon>Dikarya</taxon>
        <taxon>Basidiomycota</taxon>
        <taxon>Agaricomycotina</taxon>
        <taxon>Agaricomycetes</taxon>
        <taxon>Agaricomycetidae</taxon>
        <taxon>Agaricales</taxon>
        <taxon>Marasmiineae</taxon>
        <taxon>Mycenaceae</taxon>
        <taxon>Mycena</taxon>
    </lineage>
</organism>
<evidence type="ECO:0000313" key="2">
    <source>
        <dbReference type="Proteomes" id="UP001221757"/>
    </source>
</evidence>
<dbReference type="EMBL" id="JARKIE010000054">
    <property type="protein sequence ID" value="KAJ7692166.1"/>
    <property type="molecule type" value="Genomic_DNA"/>
</dbReference>
<comment type="caution">
    <text evidence="1">The sequence shown here is derived from an EMBL/GenBank/DDBJ whole genome shotgun (WGS) entry which is preliminary data.</text>
</comment>
<accession>A0AAD7GIA3</accession>
<evidence type="ECO:0000313" key="1">
    <source>
        <dbReference type="EMBL" id="KAJ7692166.1"/>
    </source>
</evidence>
<sequence>MALWLDKGMVTKRIRKHPIILRPLFLNGNIRNASGNGGGVLVGYMIIPINLSDSQTTEMRHKALIGFTLRTTETMKQFYEDAMAAPTKTESEQILQTFLVLAQFRPIQR</sequence>
<name>A0AAD7GIA3_MYCRO</name>
<keyword evidence="2" id="KW-1185">Reference proteome</keyword>
<reference evidence="1" key="1">
    <citation type="submission" date="2023-03" db="EMBL/GenBank/DDBJ databases">
        <title>Massive genome expansion in bonnet fungi (Mycena s.s.) driven by repeated elements and novel gene families across ecological guilds.</title>
        <authorList>
            <consortium name="Lawrence Berkeley National Laboratory"/>
            <person name="Harder C.B."/>
            <person name="Miyauchi S."/>
            <person name="Viragh M."/>
            <person name="Kuo A."/>
            <person name="Thoen E."/>
            <person name="Andreopoulos B."/>
            <person name="Lu D."/>
            <person name="Skrede I."/>
            <person name="Drula E."/>
            <person name="Henrissat B."/>
            <person name="Morin E."/>
            <person name="Kohler A."/>
            <person name="Barry K."/>
            <person name="LaButti K."/>
            <person name="Morin E."/>
            <person name="Salamov A."/>
            <person name="Lipzen A."/>
            <person name="Mereny Z."/>
            <person name="Hegedus B."/>
            <person name="Baldrian P."/>
            <person name="Stursova M."/>
            <person name="Weitz H."/>
            <person name="Taylor A."/>
            <person name="Grigoriev I.V."/>
            <person name="Nagy L.G."/>
            <person name="Martin F."/>
            <person name="Kauserud H."/>
        </authorList>
    </citation>
    <scope>NUCLEOTIDE SEQUENCE</scope>
    <source>
        <strain evidence="1">CBHHK067</strain>
    </source>
</reference>
<protein>
    <submittedName>
        <fullName evidence="1">Uncharacterized protein</fullName>
    </submittedName>
</protein>
<dbReference type="AlphaFoldDB" id="A0AAD7GIA3"/>
<gene>
    <name evidence="1" type="ORF">B0H17DRAFT_1133415</name>
</gene>